<dbReference type="EMBL" id="MJEQ01037183">
    <property type="protein sequence ID" value="OIT08754.1"/>
    <property type="molecule type" value="Genomic_DNA"/>
</dbReference>
<dbReference type="AlphaFoldDB" id="A0A1J6IVH0"/>
<dbReference type="SUPFAM" id="SSF52058">
    <property type="entry name" value="L domain-like"/>
    <property type="match status" value="1"/>
</dbReference>
<dbReference type="Proteomes" id="UP000187609">
    <property type="component" value="Unassembled WGS sequence"/>
</dbReference>
<reference evidence="1" key="1">
    <citation type="submission" date="2016-11" db="EMBL/GenBank/DDBJ databases">
        <title>The genome of Nicotiana attenuata.</title>
        <authorList>
            <person name="Xu S."/>
            <person name="Brockmoeller T."/>
            <person name="Gaquerel E."/>
            <person name="Navarro A."/>
            <person name="Kuhl H."/>
            <person name="Gase K."/>
            <person name="Ling Z."/>
            <person name="Zhou W."/>
            <person name="Kreitzer C."/>
            <person name="Stanke M."/>
            <person name="Tang H."/>
            <person name="Lyons E."/>
            <person name="Pandey P."/>
            <person name="Pandey S.P."/>
            <person name="Timmermann B."/>
            <person name="Baldwin I.T."/>
        </authorList>
    </citation>
    <scope>NUCLEOTIDE SEQUENCE [LARGE SCALE GENOMIC DNA]</scope>
    <source>
        <strain evidence="1">UT</strain>
    </source>
</reference>
<accession>A0A1J6IVH0</accession>
<evidence type="ECO:0000313" key="1">
    <source>
        <dbReference type="EMBL" id="OIT08754.1"/>
    </source>
</evidence>
<dbReference type="InterPro" id="IPR032675">
    <property type="entry name" value="LRR_dom_sf"/>
</dbReference>
<name>A0A1J6IVH0_NICAT</name>
<evidence type="ECO:0000313" key="2">
    <source>
        <dbReference type="Proteomes" id="UP000187609"/>
    </source>
</evidence>
<gene>
    <name evidence="1" type="ORF">A4A49_34433</name>
</gene>
<comment type="caution">
    <text evidence="1">The sequence shown here is derived from an EMBL/GenBank/DDBJ whole genome shotgun (WGS) entry which is preliminary data.</text>
</comment>
<dbReference type="Gramene" id="OIT08754">
    <property type="protein sequence ID" value="OIT08754"/>
    <property type="gene ID" value="A4A49_34433"/>
</dbReference>
<keyword evidence="2" id="KW-1185">Reference proteome</keyword>
<proteinExistence type="predicted"/>
<evidence type="ECO:0008006" key="3">
    <source>
        <dbReference type="Google" id="ProtNLM"/>
    </source>
</evidence>
<dbReference type="Gene3D" id="3.80.10.10">
    <property type="entry name" value="Ribonuclease Inhibitor"/>
    <property type="match status" value="1"/>
</dbReference>
<sequence>MLEWKQWHVLGNGEQFPILQKLSIKNCPKLIGKLPENHSSLTSLTISNCPELNLETPIQLSNFKKFEVEGSPKVGVPTLEGMKQIVELCIIDCHRDSPISQIVELQETGEWAKGVGFTETPLSNRVTHLP</sequence>
<dbReference type="OMA" id="ETGEWAK"/>
<protein>
    <recommendedName>
        <fullName evidence="3">Disease resistance protein</fullName>
    </recommendedName>
</protein>
<organism evidence="1 2">
    <name type="scientific">Nicotiana attenuata</name>
    <name type="common">Coyote tobacco</name>
    <dbReference type="NCBI Taxonomy" id="49451"/>
    <lineage>
        <taxon>Eukaryota</taxon>
        <taxon>Viridiplantae</taxon>
        <taxon>Streptophyta</taxon>
        <taxon>Embryophyta</taxon>
        <taxon>Tracheophyta</taxon>
        <taxon>Spermatophyta</taxon>
        <taxon>Magnoliopsida</taxon>
        <taxon>eudicotyledons</taxon>
        <taxon>Gunneridae</taxon>
        <taxon>Pentapetalae</taxon>
        <taxon>asterids</taxon>
        <taxon>lamiids</taxon>
        <taxon>Solanales</taxon>
        <taxon>Solanaceae</taxon>
        <taxon>Nicotianoideae</taxon>
        <taxon>Nicotianeae</taxon>
        <taxon>Nicotiana</taxon>
    </lineage>
</organism>